<organism evidence="2 3">
    <name type="scientific">Archangium minus</name>
    <dbReference type="NCBI Taxonomy" id="83450"/>
    <lineage>
        <taxon>Bacteria</taxon>
        <taxon>Pseudomonadati</taxon>
        <taxon>Myxococcota</taxon>
        <taxon>Myxococcia</taxon>
        <taxon>Myxococcales</taxon>
        <taxon>Cystobacterineae</taxon>
        <taxon>Archangiaceae</taxon>
        <taxon>Archangium</taxon>
    </lineage>
</organism>
<sequence>MLLHVTVLVAVPSVPVLVDQVKERALPCASLARTRKTTVLPAAGTEAMDWKASTTSGGKRPVEGAPTKMTLSRLSQPRAGEVTPDSS</sequence>
<dbReference type="EMBL" id="CP043494">
    <property type="protein sequence ID" value="WNG46017.1"/>
    <property type="molecule type" value="Genomic_DNA"/>
</dbReference>
<feature type="region of interest" description="Disordered" evidence="1">
    <location>
        <begin position="49"/>
        <end position="87"/>
    </location>
</feature>
<dbReference type="RefSeq" id="WP_395822030.1">
    <property type="nucleotide sequence ID" value="NZ_CP043494.1"/>
</dbReference>
<gene>
    <name evidence="2" type="ORF">F0U60_19285</name>
</gene>
<dbReference type="Proteomes" id="UP001611383">
    <property type="component" value="Chromosome"/>
</dbReference>
<reference evidence="2 3" key="1">
    <citation type="submission" date="2019-08" db="EMBL/GenBank/DDBJ databases">
        <title>Archangium and Cystobacter genomes.</title>
        <authorList>
            <person name="Chen I.-C.K."/>
            <person name="Wielgoss S."/>
        </authorList>
    </citation>
    <scope>NUCLEOTIDE SEQUENCE [LARGE SCALE GENOMIC DNA]</scope>
    <source>
        <strain evidence="2 3">Cbm 6</strain>
    </source>
</reference>
<protein>
    <recommendedName>
        <fullName evidence="4">Secreted protein</fullName>
    </recommendedName>
</protein>
<evidence type="ECO:0000256" key="1">
    <source>
        <dbReference type="SAM" id="MobiDB-lite"/>
    </source>
</evidence>
<accession>A0ABY9WT83</accession>
<name>A0ABY9WT83_9BACT</name>
<proteinExistence type="predicted"/>
<evidence type="ECO:0008006" key="4">
    <source>
        <dbReference type="Google" id="ProtNLM"/>
    </source>
</evidence>
<evidence type="ECO:0000313" key="2">
    <source>
        <dbReference type="EMBL" id="WNG46017.1"/>
    </source>
</evidence>
<keyword evidence="3" id="KW-1185">Reference proteome</keyword>
<evidence type="ECO:0000313" key="3">
    <source>
        <dbReference type="Proteomes" id="UP001611383"/>
    </source>
</evidence>